<reference evidence="1 2" key="1">
    <citation type="submission" date="2024-02" db="EMBL/GenBank/DDBJ databases">
        <authorList>
            <person name="Vignale AGUSTIN F."/>
            <person name="Sosa J E."/>
            <person name="Modenutti C."/>
        </authorList>
    </citation>
    <scope>NUCLEOTIDE SEQUENCE [LARGE SCALE GENOMIC DNA]</scope>
</reference>
<dbReference type="PANTHER" id="PTHR34023:SF4">
    <property type="entry name" value="RNASE H TYPE-1 DOMAIN-CONTAINING PROTEIN"/>
    <property type="match status" value="1"/>
</dbReference>
<organism evidence="1 2">
    <name type="scientific">Ilex paraguariensis</name>
    <name type="common">yerba mate</name>
    <dbReference type="NCBI Taxonomy" id="185542"/>
    <lineage>
        <taxon>Eukaryota</taxon>
        <taxon>Viridiplantae</taxon>
        <taxon>Streptophyta</taxon>
        <taxon>Embryophyta</taxon>
        <taxon>Tracheophyta</taxon>
        <taxon>Spermatophyta</taxon>
        <taxon>Magnoliopsida</taxon>
        <taxon>eudicotyledons</taxon>
        <taxon>Gunneridae</taxon>
        <taxon>Pentapetalae</taxon>
        <taxon>asterids</taxon>
        <taxon>campanulids</taxon>
        <taxon>Aquifoliales</taxon>
        <taxon>Aquifoliaceae</taxon>
        <taxon>Ilex</taxon>
    </lineage>
</organism>
<dbReference type="AlphaFoldDB" id="A0ABC8TPH0"/>
<dbReference type="EMBL" id="CAUOFW020005724">
    <property type="protein sequence ID" value="CAK9171364.1"/>
    <property type="molecule type" value="Genomic_DNA"/>
</dbReference>
<protein>
    <recommendedName>
        <fullName evidence="3">RNase H type-1 domain-containing protein</fullName>
    </recommendedName>
</protein>
<proteinExistence type="predicted"/>
<gene>
    <name evidence="1" type="ORF">ILEXP_LOCUS40921</name>
</gene>
<name>A0ABC8TPH0_9AQUA</name>
<dbReference type="PANTHER" id="PTHR34023">
    <property type="entry name" value="RNASE H DOMAIN-CONTAINING PROTEIN"/>
    <property type="match status" value="1"/>
</dbReference>
<comment type="caution">
    <text evidence="1">The sequence shown here is derived from an EMBL/GenBank/DDBJ whole genome shotgun (WGS) entry which is preliminary data.</text>
</comment>
<keyword evidence="2" id="KW-1185">Reference proteome</keyword>
<evidence type="ECO:0008006" key="3">
    <source>
        <dbReference type="Google" id="ProtNLM"/>
    </source>
</evidence>
<sequence>MDFQIQHIYREGNSVADVLANQGVLGQAPHLYSNQGDLPLQIRLLLQHDQRGIKPMDFQIQHIYREGNSVADVLANQGVLGQAPHLYSNQGDLPLQIRLLLQHDQRGIKVVRKRFSALS</sequence>
<evidence type="ECO:0000313" key="2">
    <source>
        <dbReference type="Proteomes" id="UP001642360"/>
    </source>
</evidence>
<evidence type="ECO:0000313" key="1">
    <source>
        <dbReference type="EMBL" id="CAK9171364.1"/>
    </source>
</evidence>
<dbReference type="Proteomes" id="UP001642360">
    <property type="component" value="Unassembled WGS sequence"/>
</dbReference>
<accession>A0ABC8TPH0</accession>